<dbReference type="InterPro" id="IPR007110">
    <property type="entry name" value="Ig-like_dom"/>
</dbReference>
<protein>
    <recommendedName>
        <fullName evidence="7">Ig-like domain-containing protein</fullName>
    </recommendedName>
</protein>
<organism evidence="8 9">
    <name type="scientific">Electrophorus electricus</name>
    <name type="common">Electric eel</name>
    <name type="synonym">Gymnotus electricus</name>
    <dbReference type="NCBI Taxonomy" id="8005"/>
    <lineage>
        <taxon>Eukaryota</taxon>
        <taxon>Metazoa</taxon>
        <taxon>Chordata</taxon>
        <taxon>Craniata</taxon>
        <taxon>Vertebrata</taxon>
        <taxon>Euteleostomi</taxon>
        <taxon>Actinopterygii</taxon>
        <taxon>Neopterygii</taxon>
        <taxon>Teleostei</taxon>
        <taxon>Ostariophysi</taxon>
        <taxon>Gymnotiformes</taxon>
        <taxon>Gymnotoidei</taxon>
        <taxon>Gymnotidae</taxon>
        <taxon>Electrophorus</taxon>
    </lineage>
</organism>
<dbReference type="Ensembl" id="ENSEEET00000064282.1">
    <property type="protein sequence ID" value="ENSEEEP00000059922.1"/>
    <property type="gene ID" value="ENSEEEG00000027428.1"/>
</dbReference>
<accession>A0AAY5EU61</accession>
<dbReference type="SMART" id="SM00406">
    <property type="entry name" value="IGv"/>
    <property type="match status" value="1"/>
</dbReference>
<evidence type="ECO:0000259" key="7">
    <source>
        <dbReference type="PROSITE" id="PS50835"/>
    </source>
</evidence>
<keyword evidence="4" id="KW-0393">Immunoglobulin domain</keyword>
<evidence type="ECO:0000256" key="3">
    <source>
        <dbReference type="ARBA" id="ARBA00023170"/>
    </source>
</evidence>
<name>A0AAY5EU61_ELEEL</name>
<evidence type="ECO:0000256" key="2">
    <source>
        <dbReference type="ARBA" id="ARBA00023130"/>
    </source>
</evidence>
<evidence type="ECO:0000313" key="9">
    <source>
        <dbReference type="Proteomes" id="UP000314983"/>
    </source>
</evidence>
<dbReference type="SUPFAM" id="SSF48726">
    <property type="entry name" value="Immunoglobulin"/>
    <property type="match status" value="1"/>
</dbReference>
<dbReference type="InterPro" id="IPR013783">
    <property type="entry name" value="Ig-like_fold"/>
</dbReference>
<keyword evidence="1 6" id="KW-0732">Signal</keyword>
<evidence type="ECO:0000313" key="8">
    <source>
        <dbReference type="Ensembl" id="ENSEEEP00000059922.1"/>
    </source>
</evidence>
<dbReference type="Gene3D" id="2.60.40.10">
    <property type="entry name" value="Immunoglobulins"/>
    <property type="match status" value="1"/>
</dbReference>
<evidence type="ECO:0000256" key="6">
    <source>
        <dbReference type="SAM" id="SignalP"/>
    </source>
</evidence>
<evidence type="ECO:0000256" key="5">
    <source>
        <dbReference type="ARBA" id="ARBA00043266"/>
    </source>
</evidence>
<evidence type="ECO:0000256" key="1">
    <source>
        <dbReference type="ARBA" id="ARBA00022729"/>
    </source>
</evidence>
<dbReference type="InterPro" id="IPR013106">
    <property type="entry name" value="Ig_V-set"/>
</dbReference>
<dbReference type="PROSITE" id="PS50835">
    <property type="entry name" value="IG_LIKE"/>
    <property type="match status" value="1"/>
</dbReference>
<dbReference type="GO" id="GO:0042101">
    <property type="term" value="C:T cell receptor complex"/>
    <property type="evidence" value="ECO:0007669"/>
    <property type="project" value="UniProtKB-KW"/>
</dbReference>
<proteinExistence type="predicted"/>
<dbReference type="InterPro" id="IPR003599">
    <property type="entry name" value="Ig_sub"/>
</dbReference>
<dbReference type="GeneTree" id="ENSGT01120000277593"/>
<dbReference type="InterPro" id="IPR051287">
    <property type="entry name" value="TCR_variable_region"/>
</dbReference>
<keyword evidence="9" id="KW-1185">Reference proteome</keyword>
<sequence length="130" mass="14701">IGCFFSHIFLTGVFCADQIGPKQNQDTEVFHHEGQPVTLECSYDSSSRNVDLYWYRQYPNKAPQYLLYKGARSRSDEHTSDRRFSSIKDKKVNLLISPAAVSDSALYYCALVPTVTGSPAPLYKNLLLQT</sequence>
<dbReference type="PANTHER" id="PTHR19367">
    <property type="entry name" value="T-CELL RECEPTOR ALPHA CHAIN V REGION"/>
    <property type="match status" value="1"/>
</dbReference>
<dbReference type="AlphaFoldDB" id="A0AAY5EU61"/>
<dbReference type="InterPro" id="IPR036179">
    <property type="entry name" value="Ig-like_dom_sf"/>
</dbReference>
<dbReference type="SMART" id="SM00409">
    <property type="entry name" value="IG"/>
    <property type="match status" value="1"/>
</dbReference>
<keyword evidence="5" id="KW-0391">Immunity</keyword>
<dbReference type="Pfam" id="PF07686">
    <property type="entry name" value="V-set"/>
    <property type="match status" value="1"/>
</dbReference>
<dbReference type="PANTHER" id="PTHR19367:SF18">
    <property type="entry name" value="T CELL RECEPTOR ALPHA VARIABLE 16"/>
    <property type="match status" value="1"/>
</dbReference>
<keyword evidence="3" id="KW-0675">Receptor</keyword>
<feature type="chain" id="PRO_5044214409" description="Ig-like domain-containing protein" evidence="6">
    <location>
        <begin position="16"/>
        <end position="130"/>
    </location>
</feature>
<evidence type="ECO:0000256" key="4">
    <source>
        <dbReference type="ARBA" id="ARBA00023319"/>
    </source>
</evidence>
<keyword evidence="2" id="KW-1064">Adaptive immunity</keyword>
<reference evidence="8" key="3">
    <citation type="submission" date="2025-09" db="UniProtKB">
        <authorList>
            <consortium name="Ensembl"/>
        </authorList>
    </citation>
    <scope>IDENTIFICATION</scope>
</reference>
<dbReference type="Proteomes" id="UP000314983">
    <property type="component" value="Chromosome 18"/>
</dbReference>
<feature type="signal peptide" evidence="6">
    <location>
        <begin position="1"/>
        <end position="15"/>
    </location>
</feature>
<feature type="domain" description="Ig-like" evidence="7">
    <location>
        <begin position="21"/>
        <end position="109"/>
    </location>
</feature>
<reference evidence="8 9" key="1">
    <citation type="submission" date="2020-05" db="EMBL/GenBank/DDBJ databases">
        <title>Electrophorus electricus (electric eel) genome, fEleEle1, primary haplotype.</title>
        <authorList>
            <person name="Myers G."/>
            <person name="Meyer A."/>
            <person name="Fedrigo O."/>
            <person name="Formenti G."/>
            <person name="Rhie A."/>
            <person name="Tracey A."/>
            <person name="Sims Y."/>
            <person name="Jarvis E.D."/>
        </authorList>
    </citation>
    <scope>NUCLEOTIDE SEQUENCE [LARGE SCALE GENOMIC DNA]</scope>
</reference>
<keyword evidence="5" id="KW-1279">T cell receptor</keyword>
<dbReference type="GO" id="GO:0002250">
    <property type="term" value="P:adaptive immune response"/>
    <property type="evidence" value="ECO:0007669"/>
    <property type="project" value="UniProtKB-KW"/>
</dbReference>
<reference evidence="8" key="2">
    <citation type="submission" date="2025-08" db="UniProtKB">
        <authorList>
            <consortium name="Ensembl"/>
        </authorList>
    </citation>
    <scope>IDENTIFICATION</scope>
</reference>